<sequence>MNALEELKEFFAEIMRLNYTQAALNYDLEVNMQNYKSVEGRSKQVSLLEKLIHKRVTSEKVGKLIKEAEKLSNLNETEKAMLREITREYNLATKLPEKLVTEIAETSILGSKEWREARAKSDFSIFEKILEKTVELQKEKAEKLETHRDLYSTLIDLYEPGATYDWIANIFNPIKPKLINFVKKLNSSPNRPDDSIFSKQYDQDKQYSLSEEILRKLNFDFGYGRMDKVIHPFTASLGSQDTRITTRTTEPFPDSITGTIHECGHAFYEMGIKKELYDTILCSGTSFGIHESQSRLWENMVGRSKEFWMYWYPIFQKYFPENLSNYPLEAFYRAINVVQPSFIRVNADEVTYGLHIILRYEIEKDLIEGKIDVKELPEIWNSKFEDLFGLVPPDDAVGVLQDVHWSGGAIGYFPTYFLGNLYAAQIYNTILTENPSLPEDFKKGEYSNLLNYLREKIHQHGRIYPAPELIKRVTGEDLNPDYFLKYIHDKYHTIYGI</sequence>
<protein>
    <recommendedName>
        <fullName evidence="2">Metal-dependent carboxypeptidase</fullName>
    </recommendedName>
</protein>
<dbReference type="GO" id="GO:0004181">
    <property type="term" value="F:metallocarboxypeptidase activity"/>
    <property type="evidence" value="ECO:0007669"/>
    <property type="project" value="InterPro"/>
</dbReference>
<dbReference type="EMBL" id="LAZR01022063">
    <property type="protein sequence ID" value="KKL83168.1"/>
    <property type="molecule type" value="Genomic_DNA"/>
</dbReference>
<proteinExistence type="predicted"/>
<evidence type="ECO:0000313" key="1">
    <source>
        <dbReference type="EMBL" id="KKL83168.1"/>
    </source>
</evidence>
<dbReference type="InterPro" id="IPR001333">
    <property type="entry name" value="Peptidase_M32_Taq"/>
</dbReference>
<dbReference type="PANTHER" id="PTHR34217">
    <property type="entry name" value="METAL-DEPENDENT CARBOXYPEPTIDASE"/>
    <property type="match status" value="1"/>
</dbReference>
<dbReference type="Gene3D" id="1.10.1370.30">
    <property type="match status" value="1"/>
</dbReference>
<accession>A0A0F9FA73</accession>
<name>A0A0F9FA73_9ZZZZ</name>
<dbReference type="Pfam" id="PF02074">
    <property type="entry name" value="Peptidase_M32"/>
    <property type="match status" value="1"/>
</dbReference>
<dbReference type="PANTHER" id="PTHR34217:SF1">
    <property type="entry name" value="CARBOXYPEPTIDASE 1"/>
    <property type="match status" value="1"/>
</dbReference>
<dbReference type="PROSITE" id="PS52034">
    <property type="entry name" value="PEPTIDASE_M32"/>
    <property type="match status" value="1"/>
</dbReference>
<comment type="caution">
    <text evidence="1">The sequence shown here is derived from an EMBL/GenBank/DDBJ whole genome shotgun (WGS) entry which is preliminary data.</text>
</comment>
<dbReference type="SUPFAM" id="SSF55486">
    <property type="entry name" value="Metalloproteases ('zincins'), catalytic domain"/>
    <property type="match status" value="1"/>
</dbReference>
<organism evidence="1">
    <name type="scientific">marine sediment metagenome</name>
    <dbReference type="NCBI Taxonomy" id="412755"/>
    <lineage>
        <taxon>unclassified sequences</taxon>
        <taxon>metagenomes</taxon>
        <taxon>ecological metagenomes</taxon>
    </lineage>
</organism>
<dbReference type="GO" id="GO:0006508">
    <property type="term" value="P:proteolysis"/>
    <property type="evidence" value="ECO:0007669"/>
    <property type="project" value="InterPro"/>
</dbReference>
<reference evidence="1" key="1">
    <citation type="journal article" date="2015" name="Nature">
        <title>Complex archaea that bridge the gap between prokaryotes and eukaryotes.</title>
        <authorList>
            <person name="Spang A."/>
            <person name="Saw J.H."/>
            <person name="Jorgensen S.L."/>
            <person name="Zaremba-Niedzwiedzka K."/>
            <person name="Martijn J."/>
            <person name="Lind A.E."/>
            <person name="van Eijk R."/>
            <person name="Schleper C."/>
            <person name="Guy L."/>
            <person name="Ettema T.J."/>
        </authorList>
    </citation>
    <scope>NUCLEOTIDE SEQUENCE</scope>
</reference>
<dbReference type="CDD" id="cd06460">
    <property type="entry name" value="M32_Taq"/>
    <property type="match status" value="1"/>
</dbReference>
<dbReference type="AlphaFoldDB" id="A0A0F9FA73"/>
<dbReference type="PRINTS" id="PR00998">
    <property type="entry name" value="CRBOXYPTASET"/>
</dbReference>
<evidence type="ECO:0008006" key="2">
    <source>
        <dbReference type="Google" id="ProtNLM"/>
    </source>
</evidence>
<dbReference type="PIRSF" id="PIRSF006615">
    <property type="entry name" value="Zn_crbxpep_Taq"/>
    <property type="match status" value="1"/>
</dbReference>
<gene>
    <name evidence="1" type="ORF">LCGC14_1977460</name>
</gene>